<feature type="region of interest" description="Disordered" evidence="9">
    <location>
        <begin position="32"/>
        <end position="77"/>
    </location>
</feature>
<dbReference type="GO" id="GO:0016020">
    <property type="term" value="C:membrane"/>
    <property type="evidence" value="ECO:0007669"/>
    <property type="project" value="TreeGrafter"/>
</dbReference>
<evidence type="ECO:0000313" key="15">
    <source>
        <dbReference type="Proteomes" id="UP000215902"/>
    </source>
</evidence>
<feature type="compositionally biased region" description="Low complexity" evidence="9">
    <location>
        <begin position="34"/>
        <end position="47"/>
    </location>
</feature>
<dbReference type="STRING" id="282301.A0A267DM77"/>
<evidence type="ECO:0000256" key="8">
    <source>
        <dbReference type="PIRSR" id="PIRSR625705-1"/>
    </source>
</evidence>
<dbReference type="GO" id="GO:0006689">
    <property type="term" value="P:ganglioside catabolic process"/>
    <property type="evidence" value="ECO:0007669"/>
    <property type="project" value="TreeGrafter"/>
</dbReference>
<dbReference type="FunFam" id="3.20.20.80:FF:000063">
    <property type="entry name" value="Beta-hexosaminidase"/>
    <property type="match status" value="1"/>
</dbReference>
<keyword evidence="7" id="KW-0326">Glycosidase</keyword>
<evidence type="ECO:0000256" key="7">
    <source>
        <dbReference type="ARBA" id="ARBA00023295"/>
    </source>
</evidence>
<feature type="domain" description="Glycoside hydrolase family 20 catalytic" evidence="12">
    <location>
        <begin position="310"/>
        <end position="620"/>
    </location>
</feature>
<keyword evidence="5" id="KW-0378">Hydrolase</keyword>
<dbReference type="SUPFAM" id="SSF55545">
    <property type="entry name" value="beta-N-acetylhexosaminidase-like domain"/>
    <property type="match status" value="1"/>
</dbReference>
<dbReference type="AlphaFoldDB" id="A0A267DM77"/>
<comment type="catalytic activity">
    <reaction evidence="1">
        <text>Hydrolysis of terminal non-reducing N-acetyl-D-hexosamine residues in N-acetyl-beta-D-hexosaminides.</text>
        <dbReference type="EC" id="3.2.1.52"/>
    </reaction>
</comment>
<dbReference type="InterPro" id="IPR029018">
    <property type="entry name" value="Hex-like_dom2"/>
</dbReference>
<dbReference type="InterPro" id="IPR017853">
    <property type="entry name" value="GH"/>
</dbReference>
<dbReference type="SUPFAM" id="SSF51445">
    <property type="entry name" value="(Trans)glycosidases"/>
    <property type="match status" value="1"/>
</dbReference>
<dbReference type="PANTHER" id="PTHR22600">
    <property type="entry name" value="BETA-HEXOSAMINIDASE"/>
    <property type="match status" value="1"/>
</dbReference>
<proteinExistence type="inferred from homology"/>
<evidence type="ECO:0000256" key="3">
    <source>
        <dbReference type="ARBA" id="ARBA00012663"/>
    </source>
</evidence>
<dbReference type="OrthoDB" id="428480at2759"/>
<dbReference type="InterPro" id="IPR029019">
    <property type="entry name" value="HEX_eukaryotic_N"/>
</dbReference>
<keyword evidence="6" id="KW-0325">Glycoprotein</keyword>
<dbReference type="Gene3D" id="3.30.379.10">
    <property type="entry name" value="Chitobiase/beta-hexosaminidase domain 2-like"/>
    <property type="match status" value="1"/>
</dbReference>
<dbReference type="GO" id="GO:0005975">
    <property type="term" value="P:carbohydrate metabolic process"/>
    <property type="evidence" value="ECO:0007669"/>
    <property type="project" value="InterPro"/>
</dbReference>
<keyword evidence="15" id="KW-1185">Reference proteome</keyword>
<keyword evidence="10" id="KW-0472">Membrane</keyword>
<evidence type="ECO:0000313" key="14">
    <source>
        <dbReference type="EMBL" id="PAA49787.1"/>
    </source>
</evidence>
<evidence type="ECO:0000256" key="11">
    <source>
        <dbReference type="SAM" id="SignalP"/>
    </source>
</evidence>
<evidence type="ECO:0000256" key="4">
    <source>
        <dbReference type="ARBA" id="ARBA00022729"/>
    </source>
</evidence>
<dbReference type="InterPro" id="IPR015883">
    <property type="entry name" value="Glyco_hydro_20_cat"/>
</dbReference>
<keyword evidence="10" id="KW-0812">Transmembrane</keyword>
<dbReference type="EMBL" id="NIVC01003788">
    <property type="protein sequence ID" value="PAA49787.1"/>
    <property type="molecule type" value="Genomic_DNA"/>
</dbReference>
<reference evidence="14 15" key="1">
    <citation type="submission" date="2017-06" db="EMBL/GenBank/DDBJ databases">
        <title>A platform for efficient transgenesis in Macrostomum lignano, a flatworm model organism for stem cell research.</title>
        <authorList>
            <person name="Berezikov E."/>
        </authorList>
    </citation>
    <scope>NUCLEOTIDE SEQUENCE [LARGE SCALE GENOMIC DNA]</scope>
    <source>
        <strain evidence="14">DV1</strain>
        <tissue evidence="14">Whole organism</tissue>
    </source>
</reference>
<feature type="active site" description="Proton donor" evidence="8">
    <location>
        <position position="464"/>
    </location>
</feature>
<feature type="chain" id="PRO_5012379467" description="beta-N-acetylhexosaminidase" evidence="11">
    <location>
        <begin position="20"/>
        <end position="778"/>
    </location>
</feature>
<dbReference type="Pfam" id="PF14845">
    <property type="entry name" value="Glycohydro_20b2"/>
    <property type="match status" value="1"/>
</dbReference>
<feature type="signal peptide" evidence="11">
    <location>
        <begin position="1"/>
        <end position="19"/>
    </location>
</feature>
<keyword evidence="10" id="KW-1133">Transmembrane helix</keyword>
<feature type="compositionally biased region" description="Low complexity" evidence="9">
    <location>
        <begin position="54"/>
        <end position="70"/>
    </location>
</feature>
<dbReference type="EC" id="3.2.1.52" evidence="3"/>
<dbReference type="Gene3D" id="3.20.20.80">
    <property type="entry name" value="Glycosidases"/>
    <property type="match status" value="1"/>
</dbReference>
<dbReference type="Proteomes" id="UP000215902">
    <property type="component" value="Unassembled WGS sequence"/>
</dbReference>
<protein>
    <recommendedName>
        <fullName evidence="3">beta-N-acetylhexosaminidase</fullName>
        <ecNumber evidence="3">3.2.1.52</ecNumber>
    </recommendedName>
</protein>
<gene>
    <name evidence="14" type="ORF">BOX15_Mlig018298g1</name>
</gene>
<dbReference type="InterPro" id="IPR025705">
    <property type="entry name" value="Beta_hexosaminidase_sua/sub"/>
</dbReference>
<dbReference type="PANTHER" id="PTHR22600:SF21">
    <property type="entry name" value="BETA-HEXOSAMINIDASE A"/>
    <property type="match status" value="1"/>
</dbReference>
<evidence type="ECO:0000259" key="12">
    <source>
        <dbReference type="Pfam" id="PF00728"/>
    </source>
</evidence>
<accession>A0A267DM77</accession>
<dbReference type="Pfam" id="PF00728">
    <property type="entry name" value="Glyco_hydro_20"/>
    <property type="match status" value="1"/>
</dbReference>
<comment type="caution">
    <text evidence="14">The sequence shown here is derived from an EMBL/GenBank/DDBJ whole genome shotgun (WGS) entry which is preliminary data.</text>
</comment>
<dbReference type="GO" id="GO:0004563">
    <property type="term" value="F:beta-N-acetylhexosaminidase activity"/>
    <property type="evidence" value="ECO:0007669"/>
    <property type="project" value="UniProtKB-EC"/>
</dbReference>
<dbReference type="PRINTS" id="PR00738">
    <property type="entry name" value="GLHYDRLASE20"/>
</dbReference>
<keyword evidence="4 11" id="KW-0732">Signal</keyword>
<evidence type="ECO:0000256" key="9">
    <source>
        <dbReference type="SAM" id="MobiDB-lite"/>
    </source>
</evidence>
<evidence type="ECO:0000256" key="6">
    <source>
        <dbReference type="ARBA" id="ARBA00023180"/>
    </source>
</evidence>
<organism evidence="14 15">
    <name type="scientific">Macrostomum lignano</name>
    <dbReference type="NCBI Taxonomy" id="282301"/>
    <lineage>
        <taxon>Eukaryota</taxon>
        <taxon>Metazoa</taxon>
        <taxon>Spiralia</taxon>
        <taxon>Lophotrochozoa</taxon>
        <taxon>Platyhelminthes</taxon>
        <taxon>Rhabditophora</taxon>
        <taxon>Macrostomorpha</taxon>
        <taxon>Macrostomida</taxon>
        <taxon>Macrostomidae</taxon>
        <taxon>Macrostomum</taxon>
    </lineage>
</organism>
<comment type="similarity">
    <text evidence="2">Belongs to the glycosyl hydrolase 20 family.</text>
</comment>
<feature type="transmembrane region" description="Helical" evidence="10">
    <location>
        <begin position="757"/>
        <end position="777"/>
    </location>
</feature>
<evidence type="ECO:0000256" key="5">
    <source>
        <dbReference type="ARBA" id="ARBA00022801"/>
    </source>
</evidence>
<evidence type="ECO:0000256" key="1">
    <source>
        <dbReference type="ARBA" id="ARBA00001231"/>
    </source>
</evidence>
<evidence type="ECO:0000259" key="13">
    <source>
        <dbReference type="Pfam" id="PF14845"/>
    </source>
</evidence>
<evidence type="ECO:0000256" key="2">
    <source>
        <dbReference type="ARBA" id="ARBA00006285"/>
    </source>
</evidence>
<dbReference type="GO" id="GO:0005764">
    <property type="term" value="C:lysosome"/>
    <property type="evidence" value="ECO:0007669"/>
    <property type="project" value="TreeGrafter"/>
</dbReference>
<sequence length="778" mass="88784">MLINKYLPIWWLCVGLASASVTAPTLRQKFDSTQNQANQAKPQANQAETRANEAKPQANQAKPQANQAKPHQVSVKQEKPRPINFNASGHVNSHVVHVQLTQSKLADFTHRGGLHVDRVELRSEPNDRNAFFIHNPTDPSYPLWAAARASVAQVWPRPRYESRRQQQHRPRMARRTLRIAPQLRLRLDGSAETDSVCQLAAARFARRAFADVAAISDSLEDAEAARAPSGLAIDSLLISVRNGTFLRYPHLDMREDYEVTVNATGITLTAQENWGVLRGLETIAQLIFVSRTRPDRLLIHENRIEDRPAYKHRGFMMDTARHFIQKSTLLENLEAMAMNKMNVFHWHMVDDQSFPYLSKKFPQFVQKSAFPGGRYYYTAEDIAEIVEFARQRGIRVVPEFDTPDHTHSWGHAAPDLVSWCSQAGLAYSGPLDPTRPGTFQFLAELYSELAELFPDSSVHLGMDEVSLDCWRLNASVSNFMRENKMTTHEQLVVYFANRLSGIVENLPVRRSVVVWEDILDKDSSLYPLNLPKDAIVQVWITRDSAKLDRWRQRYRLIRSEDWYLDHRGYGADWVKRYRFHPGPDDLGGEACLWTEFQSDNTVMPRAWPSTSAVAERLWSGEAATEPVEAAPRIEEQNCRMMIRGIRVGVAGGPSMCQTPLLPRLPDWQRPPDTASKDRSLGSEVLMSFSPGSSGQCWFYKWACIAMFTVYTLSKLLTRKQQQQPHLYNRQRLSQLLGLLRRGPVWLWMKLLTLNEGVLLLLLLAAYLLGWIVTQLLVI</sequence>
<evidence type="ECO:0000256" key="10">
    <source>
        <dbReference type="SAM" id="Phobius"/>
    </source>
</evidence>
<dbReference type="GO" id="GO:0030203">
    <property type="term" value="P:glycosaminoglycan metabolic process"/>
    <property type="evidence" value="ECO:0007669"/>
    <property type="project" value="TreeGrafter"/>
</dbReference>
<name>A0A267DM77_9PLAT</name>
<feature type="domain" description="Beta-hexosaminidase eukaryotic type N-terminal" evidence="13">
    <location>
        <begin position="154"/>
        <end position="286"/>
    </location>
</feature>